<sequence>MTAAVTAAMATLSVLPPIASTANAAPLTNVPGTASASDTDALFLRRAGTAGAMEIEASRIAEVRASSPEVKAFAKKMIEDHQAVDAQLKHIAGKLGIQVPESPLEAQERDVRALEQLNGAAFDAAYIRKIGVDAHQDAVKLFRDAADKANHSEVKAMALRTLPSLRHHLEMANALNDKLGK</sequence>
<proteinExistence type="predicted"/>
<dbReference type="InterPro" id="IPR012347">
    <property type="entry name" value="Ferritin-like"/>
</dbReference>
<reference evidence="3 4" key="1">
    <citation type="submission" date="2019-09" db="EMBL/GenBank/DDBJ databases">
        <title>FDA dAtabase for Regulatory Grade micrObial Sequences (FDA-ARGOS): Supporting development and validation of Infectious Disease Dx tests.</title>
        <authorList>
            <person name="Sciortino C."/>
            <person name="Tallon L."/>
            <person name="Sadzewicz L."/>
            <person name="Vavikolanu K."/>
            <person name="Mehta A."/>
            <person name="Aluvathingal J."/>
            <person name="Nadendla S."/>
            <person name="Nandy P."/>
            <person name="Geyer C."/>
            <person name="Yan Y."/>
            <person name="Sichtig H."/>
        </authorList>
    </citation>
    <scope>NUCLEOTIDE SEQUENCE [LARGE SCALE GENOMIC DNA]</scope>
    <source>
        <strain evidence="3 4">FDAARGOS_664</strain>
    </source>
</reference>
<evidence type="ECO:0000256" key="1">
    <source>
        <dbReference type="SAM" id="SignalP"/>
    </source>
</evidence>
<feature type="domain" description="DUF4142" evidence="2">
    <location>
        <begin position="39"/>
        <end position="175"/>
    </location>
</feature>
<dbReference type="Proteomes" id="UP000322822">
    <property type="component" value="Chromosome 2"/>
</dbReference>
<keyword evidence="1" id="KW-0732">Signal</keyword>
<dbReference type="Pfam" id="PF13628">
    <property type="entry name" value="DUF4142"/>
    <property type="match status" value="1"/>
</dbReference>
<feature type="chain" id="PRO_5024958022" evidence="1">
    <location>
        <begin position="25"/>
        <end position="181"/>
    </location>
</feature>
<protein>
    <submittedName>
        <fullName evidence="3">DUF4142 domain-containing protein</fullName>
    </submittedName>
</protein>
<evidence type="ECO:0000259" key="2">
    <source>
        <dbReference type="Pfam" id="PF13628"/>
    </source>
</evidence>
<dbReference type="AlphaFoldDB" id="A0A5P2HHL3"/>
<dbReference type="OrthoDB" id="118677at2"/>
<gene>
    <name evidence="3" type="ORF">FOB72_25605</name>
</gene>
<dbReference type="Gene3D" id="1.20.1260.10">
    <property type="match status" value="1"/>
</dbReference>
<dbReference type="PANTHER" id="PTHR38593:SF1">
    <property type="entry name" value="BLR2558 PROTEIN"/>
    <property type="match status" value="1"/>
</dbReference>
<evidence type="ECO:0000313" key="3">
    <source>
        <dbReference type="EMBL" id="QET06689.1"/>
    </source>
</evidence>
<accession>A0A5P2HHL3</accession>
<evidence type="ECO:0000313" key="4">
    <source>
        <dbReference type="Proteomes" id="UP000322822"/>
    </source>
</evidence>
<dbReference type="PANTHER" id="PTHR38593">
    <property type="entry name" value="BLR2558 PROTEIN"/>
    <property type="match status" value="1"/>
</dbReference>
<organism evidence="3 4">
    <name type="scientific">Cupriavidus pauculus</name>
    <dbReference type="NCBI Taxonomy" id="82633"/>
    <lineage>
        <taxon>Bacteria</taxon>
        <taxon>Pseudomonadati</taxon>
        <taxon>Pseudomonadota</taxon>
        <taxon>Betaproteobacteria</taxon>
        <taxon>Burkholderiales</taxon>
        <taxon>Burkholderiaceae</taxon>
        <taxon>Cupriavidus</taxon>
    </lineage>
</organism>
<name>A0A5P2HHL3_9BURK</name>
<dbReference type="EMBL" id="CP044067">
    <property type="protein sequence ID" value="QET06689.1"/>
    <property type="molecule type" value="Genomic_DNA"/>
</dbReference>
<feature type="signal peptide" evidence="1">
    <location>
        <begin position="1"/>
        <end position="24"/>
    </location>
</feature>
<dbReference type="InterPro" id="IPR025419">
    <property type="entry name" value="DUF4142"/>
</dbReference>